<sequence length="121" mass="13976">MKQSKDPFEVAFEELDESLADSPDTHDEIVAQTLSSKPNINSQRDDLENSIHPLNKPKSRVGFTSTSAAIPTNQKNKEDDDESILSQFTKEQMSRYESFRRSVFQKLNMKRVFLFFSLIEK</sequence>
<evidence type="ECO:0000256" key="5">
    <source>
        <dbReference type="SAM" id="MobiDB-lite"/>
    </source>
</evidence>
<feature type="compositionally biased region" description="Polar residues" evidence="5">
    <location>
        <begin position="33"/>
        <end position="42"/>
    </location>
</feature>
<feature type="region of interest" description="Disordered" evidence="5">
    <location>
        <begin position="33"/>
        <end position="83"/>
    </location>
</feature>
<keyword evidence="4" id="KW-0539">Nucleus</keyword>
<evidence type="ECO:0000313" key="7">
    <source>
        <dbReference type="EMBL" id="KAJ0226973.1"/>
    </source>
</evidence>
<keyword evidence="3" id="KW-0804">Transcription</keyword>
<evidence type="ECO:0000256" key="2">
    <source>
        <dbReference type="ARBA" id="ARBA00023015"/>
    </source>
</evidence>
<comment type="caution">
    <text evidence="7">The sequence shown here is derived from an EMBL/GenBank/DDBJ whole genome shotgun (WGS) entry which is preliminary data.</text>
</comment>
<dbReference type="PANTHER" id="PTHR13218:SF8">
    <property type="entry name" value="TRANSCRIPTION INITIATION FACTOR TFIID SUBUNIT 11"/>
    <property type="match status" value="1"/>
</dbReference>
<evidence type="ECO:0000256" key="4">
    <source>
        <dbReference type="ARBA" id="ARBA00023242"/>
    </source>
</evidence>
<gene>
    <name evidence="7" type="ORF">LSAT_V11C100048410</name>
</gene>
<dbReference type="InterPro" id="IPR006809">
    <property type="entry name" value="TAFII28_dom"/>
</dbReference>
<name>A0A9R1WRY7_LACSA</name>
<comment type="subcellular location">
    <subcellularLocation>
        <location evidence="1">Nucleus</location>
    </subcellularLocation>
</comment>
<dbReference type="EMBL" id="NBSK02000001">
    <property type="protein sequence ID" value="KAJ0226973.1"/>
    <property type="molecule type" value="Genomic_DNA"/>
</dbReference>
<feature type="domain" description="TAFII28-like protein" evidence="6">
    <location>
        <begin position="84"/>
        <end position="113"/>
    </location>
</feature>
<keyword evidence="2" id="KW-0805">Transcription regulation</keyword>
<protein>
    <recommendedName>
        <fullName evidence="6">TAFII28-like protein domain-containing protein</fullName>
    </recommendedName>
</protein>
<evidence type="ECO:0000256" key="3">
    <source>
        <dbReference type="ARBA" id="ARBA00023163"/>
    </source>
</evidence>
<evidence type="ECO:0000256" key="1">
    <source>
        <dbReference type="ARBA" id="ARBA00004123"/>
    </source>
</evidence>
<proteinExistence type="predicted"/>
<dbReference type="GO" id="GO:0051123">
    <property type="term" value="P:RNA polymerase II preinitiation complex assembly"/>
    <property type="evidence" value="ECO:0007669"/>
    <property type="project" value="InterPro"/>
</dbReference>
<accession>A0A9R1WRY7</accession>
<reference evidence="7 8" key="1">
    <citation type="journal article" date="2017" name="Nat. Commun.">
        <title>Genome assembly with in vitro proximity ligation data and whole-genome triplication in lettuce.</title>
        <authorList>
            <person name="Reyes-Chin-Wo S."/>
            <person name="Wang Z."/>
            <person name="Yang X."/>
            <person name="Kozik A."/>
            <person name="Arikit S."/>
            <person name="Song C."/>
            <person name="Xia L."/>
            <person name="Froenicke L."/>
            <person name="Lavelle D.O."/>
            <person name="Truco M.J."/>
            <person name="Xia R."/>
            <person name="Zhu S."/>
            <person name="Xu C."/>
            <person name="Xu H."/>
            <person name="Xu X."/>
            <person name="Cox K."/>
            <person name="Korf I."/>
            <person name="Meyers B.C."/>
            <person name="Michelmore R.W."/>
        </authorList>
    </citation>
    <scope>NUCLEOTIDE SEQUENCE [LARGE SCALE GENOMIC DNA]</scope>
    <source>
        <strain evidence="8">cv. Salinas</strain>
        <tissue evidence="7">Seedlings</tissue>
    </source>
</reference>
<feature type="compositionally biased region" description="Polar residues" evidence="5">
    <location>
        <begin position="62"/>
        <end position="74"/>
    </location>
</feature>
<organism evidence="7 8">
    <name type="scientific">Lactuca sativa</name>
    <name type="common">Garden lettuce</name>
    <dbReference type="NCBI Taxonomy" id="4236"/>
    <lineage>
        <taxon>Eukaryota</taxon>
        <taxon>Viridiplantae</taxon>
        <taxon>Streptophyta</taxon>
        <taxon>Embryophyta</taxon>
        <taxon>Tracheophyta</taxon>
        <taxon>Spermatophyta</taxon>
        <taxon>Magnoliopsida</taxon>
        <taxon>eudicotyledons</taxon>
        <taxon>Gunneridae</taxon>
        <taxon>Pentapetalae</taxon>
        <taxon>asterids</taxon>
        <taxon>campanulids</taxon>
        <taxon>Asterales</taxon>
        <taxon>Asteraceae</taxon>
        <taxon>Cichorioideae</taxon>
        <taxon>Cichorieae</taxon>
        <taxon>Lactucinae</taxon>
        <taxon>Lactuca</taxon>
    </lineage>
</organism>
<dbReference type="Pfam" id="PF04719">
    <property type="entry name" value="TAFII28"/>
    <property type="match status" value="1"/>
</dbReference>
<evidence type="ECO:0000313" key="8">
    <source>
        <dbReference type="Proteomes" id="UP000235145"/>
    </source>
</evidence>
<dbReference type="AlphaFoldDB" id="A0A9R1WRY7"/>
<dbReference type="InterPro" id="IPR045127">
    <property type="entry name" value="TAF11-like"/>
</dbReference>
<dbReference type="GO" id="GO:0005669">
    <property type="term" value="C:transcription factor TFIID complex"/>
    <property type="evidence" value="ECO:0007669"/>
    <property type="project" value="InterPro"/>
</dbReference>
<dbReference type="Proteomes" id="UP000235145">
    <property type="component" value="Unassembled WGS sequence"/>
</dbReference>
<keyword evidence="8" id="KW-1185">Reference proteome</keyword>
<evidence type="ECO:0000259" key="6">
    <source>
        <dbReference type="Pfam" id="PF04719"/>
    </source>
</evidence>
<dbReference type="PANTHER" id="PTHR13218">
    <property type="entry name" value="TRANSCRIPTION INITIATION FACTOR TFIID SUBUNIT 11-RELATED"/>
    <property type="match status" value="1"/>
</dbReference>